<dbReference type="PROSITE" id="PS00178">
    <property type="entry name" value="AA_TRNA_LIGASE_I"/>
    <property type="match status" value="1"/>
</dbReference>
<name>A0A075IDQ0_9EURY</name>
<dbReference type="EMBL" id="KF901255">
    <property type="protein sequence ID" value="AIF24253.1"/>
    <property type="molecule type" value="Genomic_DNA"/>
</dbReference>
<dbReference type="Pfam" id="PF03950">
    <property type="entry name" value="tRNA-synt_1c_C"/>
    <property type="match status" value="1"/>
</dbReference>
<keyword evidence="3 10" id="KW-0963">Cytoplasm</keyword>
<dbReference type="PANTHER" id="PTHR43097">
    <property type="entry name" value="GLUTAMINE-TRNA LIGASE"/>
    <property type="match status" value="1"/>
</dbReference>
<reference evidence="13" key="1">
    <citation type="journal article" date="2014" name="Genome Biol. Evol.">
        <title>Pangenome evidence for extensive interdomain horizontal transfer affecting lineage core and shell genes in uncultured planktonic thaumarchaeota and euryarchaeota.</title>
        <authorList>
            <person name="Deschamps P."/>
            <person name="Zivanovic Y."/>
            <person name="Moreira D."/>
            <person name="Rodriguez-Valera F."/>
            <person name="Lopez-Garcia P."/>
        </authorList>
    </citation>
    <scope>NUCLEOTIDE SEQUENCE</scope>
</reference>
<comment type="subcellular location">
    <subcellularLocation>
        <location evidence="1 10">Cytoplasm</location>
    </subcellularLocation>
</comment>
<comment type="catalytic activity">
    <reaction evidence="9 10">
        <text>tRNA(Glu) + L-glutamate + ATP = L-glutamyl-tRNA(Glu) + AMP + diphosphate</text>
        <dbReference type="Rhea" id="RHEA:23540"/>
        <dbReference type="Rhea" id="RHEA-COMP:9663"/>
        <dbReference type="Rhea" id="RHEA-COMP:9680"/>
        <dbReference type="ChEBI" id="CHEBI:29985"/>
        <dbReference type="ChEBI" id="CHEBI:30616"/>
        <dbReference type="ChEBI" id="CHEBI:33019"/>
        <dbReference type="ChEBI" id="CHEBI:78442"/>
        <dbReference type="ChEBI" id="CHEBI:78520"/>
        <dbReference type="ChEBI" id="CHEBI:456215"/>
        <dbReference type="EC" id="6.1.1.17"/>
    </reaction>
</comment>
<dbReference type="GO" id="GO:0032991">
    <property type="term" value="C:protein-containing complex"/>
    <property type="evidence" value="ECO:0007669"/>
    <property type="project" value="UniProtKB-ARBA"/>
</dbReference>
<dbReference type="GO" id="GO:0006424">
    <property type="term" value="P:glutamyl-tRNA aminoacylation"/>
    <property type="evidence" value="ECO:0007669"/>
    <property type="project" value="UniProtKB-UniRule"/>
</dbReference>
<dbReference type="InterPro" id="IPR020058">
    <property type="entry name" value="Glu/Gln-tRNA-synth_Ib_cat-dom"/>
</dbReference>
<evidence type="ECO:0000256" key="5">
    <source>
        <dbReference type="ARBA" id="ARBA00022741"/>
    </source>
</evidence>
<dbReference type="NCBIfam" id="NF003169">
    <property type="entry name" value="PRK04156.1"/>
    <property type="match status" value="1"/>
</dbReference>
<protein>
    <recommendedName>
        <fullName evidence="10">Glutamate--tRNA ligase</fullName>
        <ecNumber evidence="10">6.1.1.17</ecNumber>
    </recommendedName>
    <alternativeName>
        <fullName evidence="10">Glutamyl-tRNA synthetase</fullName>
        <shortName evidence="10">GluRS</shortName>
    </alternativeName>
</protein>
<evidence type="ECO:0000259" key="12">
    <source>
        <dbReference type="Pfam" id="PF03950"/>
    </source>
</evidence>
<gene>
    <name evidence="10 13" type="primary">gltX</name>
</gene>
<dbReference type="InterPro" id="IPR000924">
    <property type="entry name" value="Glu/Gln-tRNA-synth"/>
</dbReference>
<dbReference type="GO" id="GO:0004818">
    <property type="term" value="F:glutamate-tRNA ligase activity"/>
    <property type="evidence" value="ECO:0007669"/>
    <property type="project" value="UniProtKB-UniRule"/>
</dbReference>
<dbReference type="PRINTS" id="PR00987">
    <property type="entry name" value="TRNASYNTHGLU"/>
</dbReference>
<feature type="domain" description="Glutamyl/glutaminyl-tRNA synthetase class Ib catalytic" evidence="11">
    <location>
        <begin position="109"/>
        <end position="415"/>
    </location>
</feature>
<dbReference type="GO" id="GO:0005829">
    <property type="term" value="C:cytosol"/>
    <property type="evidence" value="ECO:0007669"/>
    <property type="project" value="TreeGrafter"/>
</dbReference>
<dbReference type="InterPro" id="IPR001412">
    <property type="entry name" value="aa-tRNA-synth_I_CS"/>
</dbReference>
<dbReference type="PANTHER" id="PTHR43097:SF5">
    <property type="entry name" value="GLUTAMATE--TRNA LIGASE"/>
    <property type="match status" value="1"/>
</dbReference>
<dbReference type="GO" id="GO:0005524">
    <property type="term" value="F:ATP binding"/>
    <property type="evidence" value="ECO:0007669"/>
    <property type="project" value="UniProtKB-UniRule"/>
</dbReference>
<evidence type="ECO:0000256" key="2">
    <source>
        <dbReference type="ARBA" id="ARBA00008927"/>
    </source>
</evidence>
<dbReference type="Pfam" id="PF00749">
    <property type="entry name" value="tRNA-synt_1c"/>
    <property type="match status" value="1"/>
</dbReference>
<dbReference type="InterPro" id="IPR020056">
    <property type="entry name" value="Rbsml_bL25/Gln-tRNA_synth_N"/>
</dbReference>
<dbReference type="Gene3D" id="2.40.240.10">
    <property type="entry name" value="Ribosomal Protein L25, Chain P"/>
    <property type="match status" value="1"/>
</dbReference>
<evidence type="ECO:0000256" key="10">
    <source>
        <dbReference type="HAMAP-Rule" id="MF_02076"/>
    </source>
</evidence>
<comment type="similarity">
    <text evidence="2 10">Belongs to the class-I aminoacyl-tRNA synthetase family. Glutamate--tRNA ligase type 2 subfamily.</text>
</comment>
<evidence type="ECO:0000256" key="7">
    <source>
        <dbReference type="ARBA" id="ARBA00022917"/>
    </source>
</evidence>
<evidence type="ECO:0000256" key="6">
    <source>
        <dbReference type="ARBA" id="ARBA00022840"/>
    </source>
</evidence>
<dbReference type="NCBIfam" id="TIGR00463">
    <property type="entry name" value="gltX_arch"/>
    <property type="match status" value="1"/>
</dbReference>
<dbReference type="SUPFAM" id="SSF52374">
    <property type="entry name" value="Nucleotidylyl transferase"/>
    <property type="match status" value="1"/>
</dbReference>
<dbReference type="InterPro" id="IPR014729">
    <property type="entry name" value="Rossmann-like_a/b/a_fold"/>
</dbReference>
<keyword evidence="6 10" id="KW-0067">ATP-binding</keyword>
<dbReference type="InterPro" id="IPR011035">
    <property type="entry name" value="Ribosomal_bL25/Gln-tRNA_synth"/>
</dbReference>
<evidence type="ECO:0000256" key="9">
    <source>
        <dbReference type="ARBA" id="ARBA00048351"/>
    </source>
</evidence>
<dbReference type="SUPFAM" id="SSF50715">
    <property type="entry name" value="Ribosomal protein L25-like"/>
    <property type="match status" value="1"/>
</dbReference>
<dbReference type="HAMAP" id="MF_02076">
    <property type="entry name" value="Glu_tRNA_synth_type2"/>
    <property type="match status" value="1"/>
</dbReference>
<dbReference type="InterPro" id="IPR050132">
    <property type="entry name" value="Gln/Glu-tRNA_Ligase"/>
</dbReference>
<evidence type="ECO:0000259" key="11">
    <source>
        <dbReference type="Pfam" id="PF00749"/>
    </source>
</evidence>
<evidence type="ECO:0000256" key="3">
    <source>
        <dbReference type="ARBA" id="ARBA00022490"/>
    </source>
</evidence>
<dbReference type="GO" id="GO:0043604">
    <property type="term" value="P:amide biosynthetic process"/>
    <property type="evidence" value="ECO:0007669"/>
    <property type="project" value="TreeGrafter"/>
</dbReference>
<comment type="function">
    <text evidence="10">Catalyzes the attachment of glutamate to tRNA(Glu) in a two-step reaction: glutamate is first activated by ATP to form Glu-AMP and then transferred to the acceptor end of tRNA(Glu).</text>
</comment>
<dbReference type="EC" id="6.1.1.17" evidence="10"/>
<keyword evidence="8 10" id="KW-0030">Aminoacyl-tRNA synthetase</keyword>
<keyword evidence="4 10" id="KW-0436">Ligase</keyword>
<keyword evidence="5 10" id="KW-0547">Nucleotide-binding</keyword>
<evidence type="ECO:0000256" key="1">
    <source>
        <dbReference type="ARBA" id="ARBA00004496"/>
    </source>
</evidence>
<evidence type="ECO:0000256" key="8">
    <source>
        <dbReference type="ARBA" id="ARBA00023146"/>
    </source>
</evidence>
<evidence type="ECO:0000313" key="13">
    <source>
        <dbReference type="EMBL" id="AIF24253.1"/>
    </source>
</evidence>
<proteinExistence type="inferred from homology"/>
<accession>A0A075IDQ0</accession>
<feature type="domain" description="Glutamyl/glutaminyl-tRNA synthetase class Ib anti-codon binding" evidence="12">
    <location>
        <begin position="420"/>
        <end position="486"/>
    </location>
</feature>
<organism evidence="13">
    <name type="scientific">uncultured marine group II/III euryarchaeote SAT1000_26_H09</name>
    <dbReference type="NCBI Taxonomy" id="1456570"/>
    <lineage>
        <taxon>Archaea</taxon>
        <taxon>Methanobacteriati</taxon>
        <taxon>Methanobacteriota</taxon>
        <taxon>environmental samples</taxon>
    </lineage>
</organism>
<feature type="short sequence motif" description="'HIGH' region" evidence="10">
    <location>
        <begin position="115"/>
        <end position="125"/>
    </location>
</feature>
<keyword evidence="7 10" id="KW-0648">Protein biosynthesis</keyword>
<dbReference type="InterPro" id="IPR004526">
    <property type="entry name" value="Glu-tRNA-synth_arc/euk"/>
</dbReference>
<dbReference type="InterPro" id="IPR020059">
    <property type="entry name" value="Glu/Gln-tRNA-synth_Ib_codon-bd"/>
</dbReference>
<evidence type="ECO:0000256" key="4">
    <source>
        <dbReference type="ARBA" id="ARBA00022598"/>
    </source>
</evidence>
<sequence>MADSDDWDSDIVAAVRKYALQNAVEYTGQGQAGSVLGRLLSEREDLRSMAKQLRNLVETEVVAANSLAESNGIEYVREELARTAPEALEREKHRKAEGLRELPGDTSRVILRFAPNPNGPLTLGHSRGVVINSEYAKMYDGKVVLRFDDTDTRVKPPLPDAYGWIEDEYEWLAGKPADVIVKASERMPVYLEHAERMIAEGFGYVCRCSADEFRDFREAKQNCPCRGRSATESLSDWKSMNDGKMQDGEGVVRVKTDMTLPNPALRDWPALRIQHTPHPLAGDQYKVWPLLDFQSAIEDHEQGVTHIVRGKDLMDSTRKQTLLYEHFGWKYPEPLYWGRVKVHEFGSFSTSGMRTTIESGSHEGWGDLRLPTLRALRRRGFSARALRDFWIDLGLSQKDISISMQTIEAFNSSLIDSSVERRSFVASPVTLELRGTEEQRVNAPRHPDGSIPGSREWELTGSILIQASDTGQRRVRLKEFADIEILGDVATIESFDRSDERPIIHWIPTGIAREAELVTPTGDGLVTQTGVLEDFELVVGETYQLERVGYARLEELSEDGLAKLVWLHG</sequence>
<dbReference type="Gene3D" id="3.40.50.620">
    <property type="entry name" value="HUPs"/>
    <property type="match status" value="1"/>
</dbReference>
<dbReference type="AlphaFoldDB" id="A0A075IDQ0"/>